<dbReference type="EMBL" id="BPMK01000015">
    <property type="protein sequence ID" value="GIZ53182.1"/>
    <property type="molecule type" value="Genomic_DNA"/>
</dbReference>
<evidence type="ECO:0000313" key="2">
    <source>
        <dbReference type="EMBL" id="GIZ53182.1"/>
    </source>
</evidence>
<name>A0ABQ4Q8E5_9BURK</name>
<keyword evidence="3" id="KW-1185">Reference proteome</keyword>
<dbReference type="RefSeq" id="WP_220809608.1">
    <property type="nucleotide sequence ID" value="NZ_BPMK01000015.1"/>
</dbReference>
<evidence type="ECO:0000256" key="1">
    <source>
        <dbReference type="SAM" id="MobiDB-lite"/>
    </source>
</evidence>
<dbReference type="Proteomes" id="UP000887222">
    <property type="component" value="Unassembled WGS sequence"/>
</dbReference>
<proteinExistence type="predicted"/>
<feature type="region of interest" description="Disordered" evidence="1">
    <location>
        <begin position="52"/>
        <end position="84"/>
    </location>
</feature>
<comment type="caution">
    <text evidence="2">The sequence shown here is derived from an EMBL/GenBank/DDBJ whole genome shotgun (WGS) entry which is preliminary data.</text>
</comment>
<accession>A0ABQ4Q8E5</accession>
<organism evidence="2 3">
    <name type="scientific">Noviherbaspirillum aridicola</name>
    <dbReference type="NCBI Taxonomy" id="2849687"/>
    <lineage>
        <taxon>Bacteria</taxon>
        <taxon>Pseudomonadati</taxon>
        <taxon>Pseudomonadota</taxon>
        <taxon>Betaproteobacteria</taxon>
        <taxon>Burkholderiales</taxon>
        <taxon>Oxalobacteraceae</taxon>
        <taxon>Noviherbaspirillum</taxon>
    </lineage>
</organism>
<protein>
    <submittedName>
        <fullName evidence="2">Uncharacterized protein</fullName>
    </submittedName>
</protein>
<sequence length="84" mass="9519">MASKEECDRYAAQLAQRFEEYTKWAIANWPNKDFPLLASDFDRSREELSDILGPKLAAGETRRPDQDGDAGGGQYRDVAPMPWP</sequence>
<evidence type="ECO:0000313" key="3">
    <source>
        <dbReference type="Proteomes" id="UP000887222"/>
    </source>
</evidence>
<reference evidence="2 3" key="1">
    <citation type="journal article" date="2022" name="Int. J. Syst. Evol. Microbiol.">
        <title>Noviherbaspirillum aridicola sp. nov., isolated from an arid soil in Pakistan.</title>
        <authorList>
            <person name="Khan I.U."/>
            <person name="Saqib M."/>
            <person name="Amin A."/>
            <person name="Hussain F."/>
            <person name="Li L."/>
            <person name="Liu Y.H."/>
            <person name="Fang B.Z."/>
            <person name="Ahmed I."/>
            <person name="Li W.J."/>
        </authorList>
    </citation>
    <scope>NUCLEOTIDE SEQUENCE [LARGE SCALE GENOMIC DNA]</scope>
    <source>
        <strain evidence="2 3">NCCP-691</strain>
    </source>
</reference>
<gene>
    <name evidence="2" type="ORF">NCCP691_31960</name>
</gene>